<keyword evidence="3" id="KW-1185">Reference proteome</keyword>
<dbReference type="Proteomes" id="UP000887574">
    <property type="component" value="Unplaced"/>
</dbReference>
<sequence>MVPFKLDVADPKTIEKSLELVETNLRQGQGLHAIVNNAGILRAGFDDWISADEYEECLKVNTFGAIRVTEKFRHLVKKEQGRIVMMSSIAGRISLPGCGPYVVSKFAVEAYADTIRRELYPFGVKVSIIEPGFHRTAITEDKLWIDLFTKAWKKAPESVKKEYGGMDFLTKYHLLLSKLLNSPVNSKNRSRGRGIL</sequence>
<keyword evidence="1" id="KW-0560">Oxidoreductase</keyword>
<dbReference type="InterPro" id="IPR020904">
    <property type="entry name" value="Sc_DH/Rdtase_CS"/>
</dbReference>
<dbReference type="PRINTS" id="PR00080">
    <property type="entry name" value="SDRFAMILY"/>
</dbReference>
<reference evidence="4" key="1">
    <citation type="submission" date="2022-11" db="UniProtKB">
        <authorList>
            <consortium name="WormBaseParasite"/>
        </authorList>
    </citation>
    <scope>IDENTIFICATION</scope>
</reference>
<protein>
    <submittedName>
        <fullName evidence="4">Uncharacterized protein</fullName>
    </submittedName>
</protein>
<dbReference type="GO" id="GO:0016491">
    <property type="term" value="F:oxidoreductase activity"/>
    <property type="evidence" value="ECO:0007669"/>
    <property type="project" value="UniProtKB-KW"/>
</dbReference>
<dbReference type="WBParaSite" id="jg2172">
    <property type="protein sequence ID" value="jg2172"/>
    <property type="gene ID" value="jg2172"/>
</dbReference>
<dbReference type="PRINTS" id="PR00081">
    <property type="entry name" value="GDHRDH"/>
</dbReference>
<evidence type="ECO:0000313" key="3">
    <source>
        <dbReference type="Proteomes" id="UP000887574"/>
    </source>
</evidence>
<dbReference type="InterPro" id="IPR036291">
    <property type="entry name" value="NAD(P)-bd_dom_sf"/>
</dbReference>
<dbReference type="PANTHER" id="PTHR43313">
    <property type="entry name" value="SHORT-CHAIN DEHYDROGENASE/REDUCTASE FAMILY 9C"/>
    <property type="match status" value="1"/>
</dbReference>
<evidence type="ECO:0000256" key="2">
    <source>
        <dbReference type="RuleBase" id="RU000363"/>
    </source>
</evidence>
<dbReference type="GO" id="GO:0008202">
    <property type="term" value="P:steroid metabolic process"/>
    <property type="evidence" value="ECO:0007669"/>
    <property type="project" value="TreeGrafter"/>
</dbReference>
<proteinExistence type="inferred from homology"/>
<evidence type="ECO:0000256" key="1">
    <source>
        <dbReference type="ARBA" id="ARBA00023002"/>
    </source>
</evidence>
<name>A0A915DPD5_9BILA</name>
<dbReference type="PROSITE" id="PS00061">
    <property type="entry name" value="ADH_SHORT"/>
    <property type="match status" value="1"/>
</dbReference>
<dbReference type="InterPro" id="IPR002347">
    <property type="entry name" value="SDR_fam"/>
</dbReference>
<dbReference type="Gene3D" id="3.40.50.720">
    <property type="entry name" value="NAD(P)-binding Rossmann-like Domain"/>
    <property type="match status" value="1"/>
</dbReference>
<dbReference type="PANTHER" id="PTHR43313:SF7">
    <property type="entry name" value="17-BETA-HYDROXYSTEROID DEHYDROGENASE TYPE 6"/>
    <property type="match status" value="1"/>
</dbReference>
<dbReference type="SUPFAM" id="SSF51735">
    <property type="entry name" value="NAD(P)-binding Rossmann-fold domains"/>
    <property type="match status" value="1"/>
</dbReference>
<comment type="similarity">
    <text evidence="2">Belongs to the short-chain dehydrogenases/reductases (SDR) family.</text>
</comment>
<accession>A0A915DPD5</accession>
<dbReference type="AlphaFoldDB" id="A0A915DPD5"/>
<evidence type="ECO:0000313" key="4">
    <source>
        <dbReference type="WBParaSite" id="jg2172"/>
    </source>
</evidence>
<dbReference type="Pfam" id="PF00106">
    <property type="entry name" value="adh_short"/>
    <property type="match status" value="1"/>
</dbReference>
<organism evidence="3 4">
    <name type="scientific">Ditylenchus dipsaci</name>
    <dbReference type="NCBI Taxonomy" id="166011"/>
    <lineage>
        <taxon>Eukaryota</taxon>
        <taxon>Metazoa</taxon>
        <taxon>Ecdysozoa</taxon>
        <taxon>Nematoda</taxon>
        <taxon>Chromadorea</taxon>
        <taxon>Rhabditida</taxon>
        <taxon>Tylenchina</taxon>
        <taxon>Tylenchomorpha</taxon>
        <taxon>Sphaerularioidea</taxon>
        <taxon>Anguinidae</taxon>
        <taxon>Anguininae</taxon>
        <taxon>Ditylenchus</taxon>
    </lineage>
</organism>